<protein>
    <submittedName>
        <fullName evidence="5">Uncharacterized protein</fullName>
    </submittedName>
</protein>
<reference evidence="5" key="2">
    <citation type="journal article" date="2021" name="Genome Biol. Evol.">
        <title>Developing a high-quality reference genome for a parasitic bivalve with doubly uniparental inheritance (Bivalvia: Unionida).</title>
        <authorList>
            <person name="Smith C.H."/>
        </authorList>
    </citation>
    <scope>NUCLEOTIDE SEQUENCE</scope>
    <source>
        <strain evidence="5">CHS0354</strain>
        <tissue evidence="5">Mantle</tissue>
    </source>
</reference>
<organism evidence="5 6">
    <name type="scientific">Potamilus streckersoni</name>
    <dbReference type="NCBI Taxonomy" id="2493646"/>
    <lineage>
        <taxon>Eukaryota</taxon>
        <taxon>Metazoa</taxon>
        <taxon>Spiralia</taxon>
        <taxon>Lophotrochozoa</taxon>
        <taxon>Mollusca</taxon>
        <taxon>Bivalvia</taxon>
        <taxon>Autobranchia</taxon>
        <taxon>Heteroconchia</taxon>
        <taxon>Palaeoheterodonta</taxon>
        <taxon>Unionida</taxon>
        <taxon>Unionoidea</taxon>
        <taxon>Unionidae</taxon>
        <taxon>Ambleminae</taxon>
        <taxon>Lampsilini</taxon>
        <taxon>Potamilus</taxon>
    </lineage>
</organism>
<feature type="signal peptide" evidence="4">
    <location>
        <begin position="1"/>
        <end position="25"/>
    </location>
</feature>
<dbReference type="InterPro" id="IPR032675">
    <property type="entry name" value="LRR_dom_sf"/>
</dbReference>
<dbReference type="PANTHER" id="PTHR24366">
    <property type="entry name" value="IG(IMMUNOGLOBULIN) AND LRR(LEUCINE RICH REPEAT) DOMAINS"/>
    <property type="match status" value="1"/>
</dbReference>
<keyword evidence="3" id="KW-1133">Transmembrane helix</keyword>
<evidence type="ECO:0000313" key="5">
    <source>
        <dbReference type="EMBL" id="KAK3611908.1"/>
    </source>
</evidence>
<evidence type="ECO:0000256" key="2">
    <source>
        <dbReference type="ARBA" id="ARBA00022737"/>
    </source>
</evidence>
<dbReference type="SUPFAM" id="SSF52058">
    <property type="entry name" value="L domain-like"/>
    <property type="match status" value="1"/>
</dbReference>
<keyword evidence="3" id="KW-0472">Membrane</keyword>
<feature type="transmembrane region" description="Helical" evidence="3">
    <location>
        <begin position="556"/>
        <end position="579"/>
    </location>
</feature>
<dbReference type="AlphaFoldDB" id="A0AAE0WE29"/>
<accession>A0AAE0WE29</accession>
<reference evidence="5" key="3">
    <citation type="submission" date="2023-05" db="EMBL/GenBank/DDBJ databases">
        <authorList>
            <person name="Smith C.H."/>
        </authorList>
    </citation>
    <scope>NUCLEOTIDE SEQUENCE</scope>
    <source>
        <strain evidence="5">CHS0354</strain>
        <tissue evidence="5">Mantle</tissue>
    </source>
</reference>
<evidence type="ECO:0000256" key="3">
    <source>
        <dbReference type="SAM" id="Phobius"/>
    </source>
</evidence>
<evidence type="ECO:0000256" key="1">
    <source>
        <dbReference type="ARBA" id="ARBA00022614"/>
    </source>
</evidence>
<keyword evidence="3" id="KW-0812">Transmembrane</keyword>
<sequence>MKQITMAVIPKIVYIILLAILSASSQPCTQNTFSRSCTCTSDQLKVALKCNYTSNTDIERLLPGNQSLFTLQKVDLSSNNLSSLPPDYFQGISVVSIIDLSINNFGDIPSAIFKLNNISGLDISKNKLQNFTLSVLSKISENGTLVVSENNIQEISEPAYGITLGKHLYRIKISHNALIVINDTSSLWNSCMKLDLSYNKLVTFHPKQIAYIQILVLSFNSLKELYADSFKSFVNLKHLNLSHTQIHKINETTFHPLTGLLSLDLSHNELDSLHPGSFSQSSRLEVLDISNNALMSLDSESFRGLDYSLIELNLSNNNLYTIEMKSFSNLQDLRVIILSNNRDLKKVNFDLPSHLKQIDLSNSSLQEINECKFIQLLDIELLNIENNALKCSCHISWLYSKYEILRKSSSPTFEIFSLISPWKCIDSEGNRRPIGNFESGNCHDHNTTPEHCITTFNIFSVDNRNFSIGVTKYEDHIIIKWTFYGSMDIYGFLVVLKKIDSNDVMLTSPVIHSNVREYTLYQNSEESATICVQVIGNSTAILMEKCDNIIAFDMKMIIGLLAGSIFLVPAIVIFGYIACKDKKATAELHYQLVQEANLEKDGQKTAERTDVAQELDTTKRSSKGRQLTVPITETPSMQKPECVVQLELSCSYENKSFMSEIGEGGSNDFERNIDIMLETNDTTLQTETGLGDSGQYSSKL</sequence>
<proteinExistence type="predicted"/>
<evidence type="ECO:0000313" key="6">
    <source>
        <dbReference type="Proteomes" id="UP001195483"/>
    </source>
</evidence>
<evidence type="ECO:0000256" key="4">
    <source>
        <dbReference type="SAM" id="SignalP"/>
    </source>
</evidence>
<name>A0AAE0WE29_9BIVA</name>
<dbReference type="InterPro" id="IPR003591">
    <property type="entry name" value="Leu-rich_rpt_typical-subtyp"/>
</dbReference>
<gene>
    <name evidence="5" type="ORF">CHS0354_013972</name>
</gene>
<dbReference type="Proteomes" id="UP001195483">
    <property type="component" value="Unassembled WGS sequence"/>
</dbReference>
<dbReference type="PROSITE" id="PS51450">
    <property type="entry name" value="LRR"/>
    <property type="match status" value="5"/>
</dbReference>
<dbReference type="PRINTS" id="PR00019">
    <property type="entry name" value="LEURICHRPT"/>
</dbReference>
<keyword evidence="6" id="KW-1185">Reference proteome</keyword>
<dbReference type="Pfam" id="PF13855">
    <property type="entry name" value="LRR_8"/>
    <property type="match status" value="3"/>
</dbReference>
<dbReference type="InterPro" id="IPR001611">
    <property type="entry name" value="Leu-rich_rpt"/>
</dbReference>
<dbReference type="Gene3D" id="3.80.10.10">
    <property type="entry name" value="Ribonuclease Inhibitor"/>
    <property type="match status" value="3"/>
</dbReference>
<dbReference type="SMART" id="SM00369">
    <property type="entry name" value="LRR_TYP"/>
    <property type="match status" value="5"/>
</dbReference>
<comment type="caution">
    <text evidence="5">The sequence shown here is derived from an EMBL/GenBank/DDBJ whole genome shotgun (WGS) entry which is preliminary data.</text>
</comment>
<keyword evidence="4" id="KW-0732">Signal</keyword>
<feature type="chain" id="PRO_5042261634" evidence="4">
    <location>
        <begin position="26"/>
        <end position="700"/>
    </location>
</feature>
<dbReference type="EMBL" id="JAEAOA010000858">
    <property type="protein sequence ID" value="KAK3611908.1"/>
    <property type="molecule type" value="Genomic_DNA"/>
</dbReference>
<keyword evidence="2" id="KW-0677">Repeat</keyword>
<keyword evidence="1" id="KW-0433">Leucine-rich repeat</keyword>
<reference evidence="5" key="1">
    <citation type="journal article" date="2021" name="Genome Biol. Evol.">
        <title>A High-Quality Reference Genome for a Parasitic Bivalve with Doubly Uniparental Inheritance (Bivalvia: Unionida).</title>
        <authorList>
            <person name="Smith C.H."/>
        </authorList>
    </citation>
    <scope>NUCLEOTIDE SEQUENCE</scope>
    <source>
        <strain evidence="5">CHS0354</strain>
    </source>
</reference>